<keyword evidence="5 10" id="KW-0547">Nucleotide-binding</keyword>
<proteinExistence type="inferred from homology"/>
<evidence type="ECO:0000256" key="6">
    <source>
        <dbReference type="ARBA" id="ARBA00022840"/>
    </source>
</evidence>
<accession>A0A3R7LE04</accession>
<keyword evidence="7 10" id="KW-0243">Dynein</keyword>
<dbReference type="OrthoDB" id="272310at2759"/>
<protein>
    <recommendedName>
        <fullName evidence="10">Dynein light intermediate chain</fullName>
    </recommendedName>
</protein>
<dbReference type="EMBL" id="MKKU01000437">
    <property type="protein sequence ID" value="RNF12517.1"/>
    <property type="molecule type" value="Genomic_DNA"/>
</dbReference>
<dbReference type="InterPro" id="IPR022780">
    <property type="entry name" value="Dynein_light_int_chain"/>
</dbReference>
<organism evidence="12 13">
    <name type="scientific">Trypanosoma conorhini</name>
    <dbReference type="NCBI Taxonomy" id="83891"/>
    <lineage>
        <taxon>Eukaryota</taxon>
        <taxon>Discoba</taxon>
        <taxon>Euglenozoa</taxon>
        <taxon>Kinetoplastea</taxon>
        <taxon>Metakinetoplastina</taxon>
        <taxon>Trypanosomatida</taxon>
        <taxon>Trypanosomatidae</taxon>
        <taxon>Trypanosoma</taxon>
    </lineage>
</organism>
<evidence type="ECO:0000313" key="13">
    <source>
        <dbReference type="Proteomes" id="UP000284403"/>
    </source>
</evidence>
<evidence type="ECO:0000256" key="1">
    <source>
        <dbReference type="ARBA" id="ARBA00004245"/>
    </source>
</evidence>
<dbReference type="Pfam" id="PF05783">
    <property type="entry name" value="DLIC"/>
    <property type="match status" value="1"/>
</dbReference>
<feature type="region of interest" description="Disordered" evidence="11">
    <location>
        <begin position="419"/>
        <end position="448"/>
    </location>
</feature>
<evidence type="ECO:0000256" key="11">
    <source>
        <dbReference type="SAM" id="MobiDB-lite"/>
    </source>
</evidence>
<evidence type="ECO:0000256" key="4">
    <source>
        <dbReference type="ARBA" id="ARBA00022701"/>
    </source>
</evidence>
<dbReference type="GO" id="GO:0005813">
    <property type="term" value="C:centrosome"/>
    <property type="evidence" value="ECO:0007669"/>
    <property type="project" value="TreeGrafter"/>
</dbReference>
<dbReference type="Proteomes" id="UP000284403">
    <property type="component" value="Unassembled WGS sequence"/>
</dbReference>
<dbReference type="AlphaFoldDB" id="A0A3R7LE04"/>
<feature type="compositionally biased region" description="Low complexity" evidence="11">
    <location>
        <begin position="102"/>
        <end position="117"/>
    </location>
</feature>
<evidence type="ECO:0000256" key="10">
    <source>
        <dbReference type="RuleBase" id="RU366047"/>
    </source>
</evidence>
<sequence>MQQPQRDNSLWEALGLSSLDNTEQQLITRRVVIVGDALSGKRACASRLFAAAIQQFPASSPSASSLQGYVTSSSLNGCGVCRPFSSQGLREGSEVGGGGSSGSRSSSHLPMASAAEAAGAGGTEGANALRHFPQFLHGAGIAQAFILQRIPAVRSVFLPAVEDGLNTSGPCRGGGGVGGSAALPGGVRRATTEFFCCDTPGALAMALPTAESLETSVVLLVVDTSAPWRLQEQLRRWYGHLNTHVMQTLRVDLPKQDEVRRLRMVEQQQRFWQAQQQVLGSMRRRWCEREGIQLGRGSSENGVDGGGSHCPLPRLQVPKGGVSPLRTILVCTKTDQLEKFSREAEKLCHQGSSLAAQHLMTSLETAGVGVGPCISSGLLPALRTTGLTLLELVGQLLRKEAVARQSALVGVSSRVNTIATSSSSSSSPSLQPITVPSSTAAAAPLPGGDRLNEEPSVLGAVANTPSVFVHPFYKTLWLYIFRLLYHPPTALGGGVVPADALATRGDDDAEVPADLAAPEGSAGLRGERGLPGTSLLDELETQVSSRFLPHAFLPHGVDHLELLSPFITSTDAVALETVFAGGSDEATGADWGALRLHDEYMQQIETALAALGPEEETMIWDKL</sequence>
<evidence type="ECO:0000256" key="7">
    <source>
        <dbReference type="ARBA" id="ARBA00023017"/>
    </source>
</evidence>
<keyword evidence="3 10" id="KW-0963">Cytoplasm</keyword>
<dbReference type="GO" id="GO:0005524">
    <property type="term" value="F:ATP binding"/>
    <property type="evidence" value="ECO:0007669"/>
    <property type="project" value="UniProtKB-KW"/>
</dbReference>
<keyword evidence="8 10" id="KW-0505">Motor protein</keyword>
<keyword evidence="4 10" id="KW-0493">Microtubule</keyword>
<feature type="compositionally biased region" description="Polar residues" evidence="11">
    <location>
        <begin position="430"/>
        <end position="440"/>
    </location>
</feature>
<name>A0A3R7LE04_9TRYP</name>
<evidence type="ECO:0000256" key="3">
    <source>
        <dbReference type="ARBA" id="ARBA00022490"/>
    </source>
</evidence>
<dbReference type="GeneID" id="40320081"/>
<dbReference type="GO" id="GO:0005874">
    <property type="term" value="C:microtubule"/>
    <property type="evidence" value="ECO:0007669"/>
    <property type="project" value="UniProtKB-KW"/>
</dbReference>
<comment type="function">
    <text evidence="10">Acts as one of several non-catalytic accessory components of the cytoplasmic dynein 1 complex that are thought to be involved in linking dynein to cargos and to adapter proteins that regulate dynein function. Cytoplasmic dynein 1 acts as a motor for the intracellular retrograde motility of vesicles and organelles along microtubules. May play a role in binding dynein to membranous organelles or chromosomes.</text>
</comment>
<comment type="caution">
    <text evidence="12">The sequence shown here is derived from an EMBL/GenBank/DDBJ whole genome shotgun (WGS) entry which is preliminary data.</text>
</comment>
<evidence type="ECO:0000256" key="2">
    <source>
        <dbReference type="ARBA" id="ARBA00022448"/>
    </source>
</evidence>
<dbReference type="PANTHER" id="PTHR12688">
    <property type="entry name" value="DYNEIN LIGHT INTERMEDIATE CHAIN"/>
    <property type="match status" value="1"/>
</dbReference>
<feature type="region of interest" description="Disordered" evidence="11">
    <location>
        <begin position="91"/>
        <end position="117"/>
    </location>
</feature>
<dbReference type="GO" id="GO:0005868">
    <property type="term" value="C:cytoplasmic dynein complex"/>
    <property type="evidence" value="ECO:0007669"/>
    <property type="project" value="UniProtKB-UniRule"/>
</dbReference>
<dbReference type="GO" id="GO:0045504">
    <property type="term" value="F:dynein heavy chain binding"/>
    <property type="evidence" value="ECO:0007669"/>
    <property type="project" value="TreeGrafter"/>
</dbReference>
<keyword evidence="2 10" id="KW-0813">Transport</keyword>
<reference evidence="12 13" key="1">
    <citation type="journal article" date="2018" name="BMC Genomics">
        <title>Genomic comparison of Trypanosoma conorhini and Trypanosoma rangeli to Trypanosoma cruzi strains of high and low virulence.</title>
        <authorList>
            <person name="Bradwell K.R."/>
            <person name="Koparde V.N."/>
            <person name="Matveyev A.V."/>
            <person name="Serrano M.G."/>
            <person name="Alves J.M."/>
            <person name="Parikh H."/>
            <person name="Huang B."/>
            <person name="Lee V."/>
            <person name="Espinosa-Alvarez O."/>
            <person name="Ortiz P.A."/>
            <person name="Costa-Martins A.G."/>
            <person name="Teixeira M.M."/>
            <person name="Buck G.A."/>
        </authorList>
    </citation>
    <scope>NUCLEOTIDE SEQUENCE [LARGE SCALE GENOMIC DNA]</scope>
    <source>
        <strain evidence="12 13">025E</strain>
    </source>
</reference>
<evidence type="ECO:0000256" key="5">
    <source>
        <dbReference type="ARBA" id="ARBA00022741"/>
    </source>
</evidence>
<keyword evidence="9 10" id="KW-0206">Cytoskeleton</keyword>
<dbReference type="PANTHER" id="PTHR12688:SF0">
    <property type="entry name" value="DYNEIN LIGHT INTERMEDIATE CHAIN"/>
    <property type="match status" value="1"/>
</dbReference>
<comment type="subunit">
    <text evidence="10">Homodimer. The cytoplasmic dynein 1 complex consists of two catalytic heavy chains (HCs) and a number of non-catalytic subunits presented by intermediate chains (ICs).</text>
</comment>
<evidence type="ECO:0000313" key="12">
    <source>
        <dbReference type="EMBL" id="RNF12517.1"/>
    </source>
</evidence>
<keyword evidence="6 10" id="KW-0067">ATP-binding</keyword>
<evidence type="ECO:0000256" key="8">
    <source>
        <dbReference type="ARBA" id="ARBA00023175"/>
    </source>
</evidence>
<gene>
    <name evidence="12" type="ORF">Tco025E_06470</name>
</gene>
<dbReference type="InterPro" id="IPR008467">
    <property type="entry name" value="Dynein1_light_intermed_chain"/>
</dbReference>
<dbReference type="GO" id="GO:0007018">
    <property type="term" value="P:microtubule-based movement"/>
    <property type="evidence" value="ECO:0007669"/>
    <property type="project" value="InterPro"/>
</dbReference>
<dbReference type="GO" id="GO:0000226">
    <property type="term" value="P:microtubule cytoskeleton organization"/>
    <property type="evidence" value="ECO:0007669"/>
    <property type="project" value="TreeGrafter"/>
</dbReference>
<comment type="similarity">
    <text evidence="10">Belongs to the dynein light intermediate chain family.</text>
</comment>
<evidence type="ECO:0000256" key="9">
    <source>
        <dbReference type="ARBA" id="ARBA00023212"/>
    </source>
</evidence>
<dbReference type="RefSeq" id="XP_029226567.1">
    <property type="nucleotide sequence ID" value="XM_029373347.1"/>
</dbReference>
<comment type="subcellular location">
    <subcellularLocation>
        <location evidence="1 10">Cytoplasm</location>
        <location evidence="1 10">Cytoskeleton</location>
    </subcellularLocation>
</comment>
<keyword evidence="13" id="KW-1185">Reference proteome</keyword>